<feature type="compositionally biased region" description="Basic and acidic residues" evidence="1">
    <location>
        <begin position="81"/>
        <end position="93"/>
    </location>
</feature>
<dbReference type="EMBL" id="ABKX01000003">
    <property type="protein sequence ID" value="EDS92670.1"/>
    <property type="molecule type" value="Genomic_DNA"/>
</dbReference>
<gene>
    <name evidence="2" type="ORF">ESCAB7627_1455</name>
</gene>
<comment type="caution">
    <text evidence="2">The sequence shown here is derived from an EMBL/GenBank/DDBJ whole genome shotgun (WGS) entry which is preliminary data.</text>
</comment>
<name>A0ABC9NQS4_ESCAT</name>
<sequence length="121" mass="12725">MVARPEALQAVEPVVQAAADKPTEALAAVVELAALDAERTAAVPALQAAAGPVDAVAQTHKAVGTGVAATDEQSHAPGHLPGHDLRGEHEPHQRPHLLRHPHHKNRRHVLTSFVLMGDRGT</sequence>
<evidence type="ECO:0000256" key="1">
    <source>
        <dbReference type="SAM" id="MobiDB-lite"/>
    </source>
</evidence>
<reference evidence="2 3" key="1">
    <citation type="submission" date="2008-02" db="EMBL/GenBank/DDBJ databases">
        <title>Annotation of Escherichia albertii TW07627.</title>
        <authorList>
            <person name="Sutton G."/>
            <person name="Whittam T.S."/>
            <person name="Sebastian Y."/>
        </authorList>
    </citation>
    <scope>NUCLEOTIDE SEQUENCE [LARGE SCALE GENOMIC DNA]</scope>
    <source>
        <strain evidence="2 3">TW07627</strain>
    </source>
</reference>
<protein>
    <submittedName>
        <fullName evidence="2">Regulatory protein AlgP</fullName>
    </submittedName>
</protein>
<evidence type="ECO:0000313" key="3">
    <source>
        <dbReference type="Proteomes" id="UP000003042"/>
    </source>
</evidence>
<dbReference type="Proteomes" id="UP000003042">
    <property type="component" value="Unassembled WGS sequence"/>
</dbReference>
<proteinExistence type="predicted"/>
<feature type="region of interest" description="Disordered" evidence="1">
    <location>
        <begin position="64"/>
        <end position="93"/>
    </location>
</feature>
<dbReference type="AlphaFoldDB" id="A0ABC9NQS4"/>
<accession>A0ABC9NQS4</accession>
<organism evidence="2 3">
    <name type="scientific">Escherichia albertii (strain TW07627)</name>
    <dbReference type="NCBI Taxonomy" id="502347"/>
    <lineage>
        <taxon>Bacteria</taxon>
        <taxon>Pseudomonadati</taxon>
        <taxon>Pseudomonadota</taxon>
        <taxon>Gammaproteobacteria</taxon>
        <taxon>Enterobacterales</taxon>
        <taxon>Enterobacteriaceae</taxon>
        <taxon>Escherichia</taxon>
    </lineage>
</organism>
<evidence type="ECO:0000313" key="2">
    <source>
        <dbReference type="EMBL" id="EDS92670.1"/>
    </source>
</evidence>